<dbReference type="Proteomes" id="UP000746690">
    <property type="component" value="Unassembled WGS sequence"/>
</dbReference>
<dbReference type="EMBL" id="JABBHF010000004">
    <property type="protein sequence ID" value="NMH87624.1"/>
    <property type="molecule type" value="Genomic_DNA"/>
</dbReference>
<sequence length="571" mass="63792">MHKKTYFNHALKFAVVSGLTLFLTSCEKEVVAEKEQIVEEVQDKLIKIEDVSINEIPQIKSFLNEKPIVAKPTSNKGASSKTDETAFGTVDFSEIKKLTDTLGQVTYTFRMIKPSARTSVDSGYYFDNLVIKLLGDEGGYESYILRYTYGGEYKEVDYEYYGLSGKIEHYPLTETSFGLNFIDPSLTARDSCRLYVESDCGKAGHHSSLDEPGCTSNSLAVTIYVECFGLSDELLVSGNYTSPDDTGGDPSHGGGGRPGSTSPALSPYDAIDMAKYEALDRLLDLRNWEYAWLYELRNHRLAMQIYDFLENDTSDEAVEFVNEAIDALMEDEDLEFEVLVRLINGMDKDCQALILFKSILKVNSTFTNLIKDSYLATNKPNISFVDIAVGEGDPPLLSGEGARTQPHLGTDASTGEPTVIIEFNNDYLDQATDLGFVNTLYHELLHAHILNLYHKDQLLTVYPVYTSLNTAMNNYYSDDTNLIFGEAYEQEMHNIYVDFIDVLAESLVEYATAYNISGIDMNYAKKLVWGGLKGNDVFTDSLTSTEQNEAQTLLAKENFNHSDAKSSKTCN</sequence>
<dbReference type="PROSITE" id="PS51257">
    <property type="entry name" value="PROKAR_LIPOPROTEIN"/>
    <property type="match status" value="1"/>
</dbReference>
<evidence type="ECO:0000313" key="3">
    <source>
        <dbReference type="Proteomes" id="UP000746690"/>
    </source>
</evidence>
<protein>
    <submittedName>
        <fullName evidence="2">Uncharacterized protein</fullName>
    </submittedName>
</protein>
<dbReference type="RefSeq" id="WP_169672299.1">
    <property type="nucleotide sequence ID" value="NZ_JABBHF010000004.1"/>
</dbReference>
<keyword evidence="3" id="KW-1185">Reference proteome</keyword>
<comment type="caution">
    <text evidence="2">The sequence shown here is derived from an EMBL/GenBank/DDBJ whole genome shotgun (WGS) entry which is preliminary data.</text>
</comment>
<evidence type="ECO:0000313" key="2">
    <source>
        <dbReference type="EMBL" id="NMH87624.1"/>
    </source>
</evidence>
<feature type="region of interest" description="Disordered" evidence="1">
    <location>
        <begin position="239"/>
        <end position="263"/>
    </location>
</feature>
<name>A0ABX1RYQ5_9FLAO</name>
<evidence type="ECO:0000256" key="1">
    <source>
        <dbReference type="SAM" id="MobiDB-lite"/>
    </source>
</evidence>
<proteinExistence type="predicted"/>
<gene>
    <name evidence="2" type="ORF">HHX25_08925</name>
</gene>
<reference evidence="2 3" key="1">
    <citation type="submission" date="2020-04" db="EMBL/GenBank/DDBJ databases">
        <title>A Flavivirga sp. nov.</title>
        <authorList>
            <person name="Sun X."/>
        </authorList>
    </citation>
    <scope>NUCLEOTIDE SEQUENCE [LARGE SCALE GENOMIC DNA]</scope>
    <source>
        <strain evidence="2 3">Y03</strain>
    </source>
</reference>
<organism evidence="2 3">
    <name type="scientific">Flavivirga algicola</name>
    <dbReference type="NCBI Taxonomy" id="2729136"/>
    <lineage>
        <taxon>Bacteria</taxon>
        <taxon>Pseudomonadati</taxon>
        <taxon>Bacteroidota</taxon>
        <taxon>Flavobacteriia</taxon>
        <taxon>Flavobacteriales</taxon>
        <taxon>Flavobacteriaceae</taxon>
        <taxon>Flavivirga</taxon>
    </lineage>
</organism>
<accession>A0ABX1RYQ5</accession>